<feature type="region of interest" description="Disordered" evidence="5">
    <location>
        <begin position="142"/>
        <end position="205"/>
    </location>
</feature>
<comment type="caution">
    <text evidence="7">The sequence shown here is derived from an EMBL/GenBank/DDBJ whole genome shotgun (WGS) entry which is preliminary data.</text>
</comment>
<dbReference type="EMBL" id="QEAM01000007">
    <property type="protein sequence ID" value="TPX51177.1"/>
    <property type="molecule type" value="Genomic_DNA"/>
</dbReference>
<evidence type="ECO:0000256" key="2">
    <source>
        <dbReference type="ARBA" id="ARBA00022771"/>
    </source>
</evidence>
<dbReference type="Gene3D" id="3.30.40.10">
    <property type="entry name" value="Zinc/RING finger domain, C3HC4 (zinc finger)"/>
    <property type="match status" value="1"/>
</dbReference>
<dbReference type="InterPro" id="IPR001841">
    <property type="entry name" value="Znf_RING"/>
</dbReference>
<feature type="compositionally biased region" description="Low complexity" evidence="5">
    <location>
        <begin position="463"/>
        <end position="474"/>
    </location>
</feature>
<dbReference type="OrthoDB" id="8062037at2759"/>
<dbReference type="VEuPathDB" id="FungiDB:SeMB42_g05755"/>
<protein>
    <recommendedName>
        <fullName evidence="6">RING-type domain-containing protein</fullName>
    </recommendedName>
</protein>
<dbReference type="AlphaFoldDB" id="A0A507CPJ4"/>
<feature type="region of interest" description="Disordered" evidence="5">
    <location>
        <begin position="450"/>
        <end position="474"/>
    </location>
</feature>
<evidence type="ECO:0000313" key="11">
    <source>
        <dbReference type="Proteomes" id="UP000320475"/>
    </source>
</evidence>
<dbReference type="InterPro" id="IPR051834">
    <property type="entry name" value="RING_finger_E3_ligase"/>
</dbReference>
<gene>
    <name evidence="9" type="ORF">SeLEV6574_g00436</name>
    <name evidence="7" type="ORF">SeMB42_g05753</name>
    <name evidence="8" type="ORF">SeMB42_g05755</name>
</gene>
<dbReference type="EMBL" id="QEAN01000288">
    <property type="protein sequence ID" value="TPX41051.1"/>
    <property type="molecule type" value="Genomic_DNA"/>
</dbReference>
<sequence>MSGPVRKPSLSYEDQLAECRNRRSNIAPVASLSSSLPPSSSTTPSPTTSRAPATRAANTDSSDANAHSFLFAAITSQMSNLASSTFSNLQTLLSGNPRDANAAGAGAGGELSDRELAERLDRELNASLREQEEQDAAYAKQLAGQLAQEEHELPSRIPRPPGVNTNERRVHHISPPATSSSSDSHCIYPSSATSQRSAQTQEEIDEQLARQLQMEDFENEDNAWGRIQGSRIIPPSSNDSNHIPGAFPTSSDAPGTDASSENAVARTFAALMDHQRRSVAYRFGAEVPFNDDPLLAVLRALPPSRRGNSTGFTIVRSTGPDSGIEIRTNGAIGGDIGGPGGVVSFLLPILGRMLGGTPSNMSYDELLSLADQIGPARPSGATSGMIKNLPTKTYKADGQGEDTKACAICLEDFKDEEQISILPQCAHQFHVECAKAWLERNRTCPVCRADITSHDTDNGNNTSASSSSSPRRQL</sequence>
<evidence type="ECO:0000256" key="5">
    <source>
        <dbReference type="SAM" id="MobiDB-lite"/>
    </source>
</evidence>
<dbReference type="Proteomes" id="UP000320475">
    <property type="component" value="Unassembled WGS sequence"/>
</dbReference>
<dbReference type="SUPFAM" id="SSF57850">
    <property type="entry name" value="RING/U-box"/>
    <property type="match status" value="1"/>
</dbReference>
<feature type="compositionally biased region" description="Polar residues" evidence="5">
    <location>
        <begin position="248"/>
        <end position="261"/>
    </location>
</feature>
<feature type="domain" description="RING-type" evidence="6">
    <location>
        <begin position="406"/>
        <end position="448"/>
    </location>
</feature>
<feature type="compositionally biased region" description="Low complexity" evidence="5">
    <location>
        <begin position="179"/>
        <end position="201"/>
    </location>
</feature>
<evidence type="ECO:0000256" key="1">
    <source>
        <dbReference type="ARBA" id="ARBA00022723"/>
    </source>
</evidence>
<evidence type="ECO:0000256" key="4">
    <source>
        <dbReference type="PROSITE-ProRule" id="PRU00175"/>
    </source>
</evidence>
<reference evidence="10 11" key="1">
    <citation type="journal article" date="2019" name="Sci. Rep.">
        <title>Comparative genomics of chytrid fungi reveal insights into the obligate biotrophic and pathogenic lifestyle of Synchytrium endobioticum.</title>
        <authorList>
            <person name="van de Vossenberg B.T.L.H."/>
            <person name="Warris S."/>
            <person name="Nguyen H.D.T."/>
            <person name="van Gent-Pelzer M.P.E."/>
            <person name="Joly D.L."/>
            <person name="van de Geest H.C."/>
            <person name="Bonants P.J.M."/>
            <person name="Smith D.S."/>
            <person name="Levesque C.A."/>
            <person name="van der Lee T.A.J."/>
        </authorList>
    </citation>
    <scope>NUCLEOTIDE SEQUENCE [LARGE SCALE GENOMIC DNA]</scope>
    <source>
        <strain evidence="9 11">LEV6574</strain>
        <strain evidence="7 10">MB42</strain>
    </source>
</reference>
<dbReference type="PANTHER" id="PTHR45931">
    <property type="entry name" value="SI:CH211-59O9.10"/>
    <property type="match status" value="1"/>
</dbReference>
<dbReference type="GO" id="GO:0008270">
    <property type="term" value="F:zinc ion binding"/>
    <property type="evidence" value="ECO:0007669"/>
    <property type="project" value="UniProtKB-KW"/>
</dbReference>
<evidence type="ECO:0000313" key="8">
    <source>
        <dbReference type="EMBL" id="TPX41052.1"/>
    </source>
</evidence>
<organism evidence="7 10">
    <name type="scientific">Synchytrium endobioticum</name>
    <dbReference type="NCBI Taxonomy" id="286115"/>
    <lineage>
        <taxon>Eukaryota</taxon>
        <taxon>Fungi</taxon>
        <taxon>Fungi incertae sedis</taxon>
        <taxon>Chytridiomycota</taxon>
        <taxon>Chytridiomycota incertae sedis</taxon>
        <taxon>Chytridiomycetes</taxon>
        <taxon>Synchytriales</taxon>
        <taxon>Synchytriaceae</taxon>
        <taxon>Synchytrium</taxon>
    </lineage>
</organism>
<accession>A0A507CPJ4</accession>
<keyword evidence="2 4" id="KW-0863">Zinc-finger</keyword>
<evidence type="ECO:0000259" key="6">
    <source>
        <dbReference type="PROSITE" id="PS50089"/>
    </source>
</evidence>
<evidence type="ECO:0000313" key="9">
    <source>
        <dbReference type="EMBL" id="TPX51177.1"/>
    </source>
</evidence>
<evidence type="ECO:0000313" key="10">
    <source>
        <dbReference type="Proteomes" id="UP000317494"/>
    </source>
</evidence>
<evidence type="ECO:0000256" key="3">
    <source>
        <dbReference type="ARBA" id="ARBA00022833"/>
    </source>
</evidence>
<dbReference type="GO" id="GO:0061630">
    <property type="term" value="F:ubiquitin protein ligase activity"/>
    <property type="evidence" value="ECO:0007669"/>
    <property type="project" value="TreeGrafter"/>
</dbReference>
<keyword evidence="3" id="KW-0862">Zinc</keyword>
<dbReference type="PROSITE" id="PS50089">
    <property type="entry name" value="ZF_RING_2"/>
    <property type="match status" value="1"/>
</dbReference>
<dbReference type="VEuPathDB" id="FungiDB:SeMB42_g05753"/>
<dbReference type="EMBL" id="QEAN01000288">
    <property type="protein sequence ID" value="TPX41052.1"/>
    <property type="molecule type" value="Genomic_DNA"/>
</dbReference>
<proteinExistence type="predicted"/>
<evidence type="ECO:0000313" key="7">
    <source>
        <dbReference type="EMBL" id="TPX41051.1"/>
    </source>
</evidence>
<dbReference type="STRING" id="286115.A0A507CPJ4"/>
<keyword evidence="10" id="KW-1185">Reference proteome</keyword>
<dbReference type="Proteomes" id="UP000317494">
    <property type="component" value="Unassembled WGS sequence"/>
</dbReference>
<dbReference type="InterPro" id="IPR013083">
    <property type="entry name" value="Znf_RING/FYVE/PHD"/>
</dbReference>
<name>A0A507CPJ4_9FUNG</name>
<dbReference type="GO" id="GO:0005634">
    <property type="term" value="C:nucleus"/>
    <property type="evidence" value="ECO:0007669"/>
    <property type="project" value="TreeGrafter"/>
</dbReference>
<dbReference type="Pfam" id="PF13639">
    <property type="entry name" value="zf-RING_2"/>
    <property type="match status" value="1"/>
</dbReference>
<feature type="compositionally biased region" description="Low complexity" evidence="5">
    <location>
        <begin position="30"/>
        <end position="57"/>
    </location>
</feature>
<feature type="region of interest" description="Disordered" evidence="5">
    <location>
        <begin position="21"/>
        <end position="62"/>
    </location>
</feature>
<dbReference type="GO" id="GO:0006511">
    <property type="term" value="P:ubiquitin-dependent protein catabolic process"/>
    <property type="evidence" value="ECO:0007669"/>
    <property type="project" value="TreeGrafter"/>
</dbReference>
<dbReference type="PANTHER" id="PTHR45931:SF16">
    <property type="entry name" value="RING_U-BOX SUPERFAMILY PROTEIN"/>
    <property type="match status" value="1"/>
</dbReference>
<dbReference type="SMART" id="SM00184">
    <property type="entry name" value="RING"/>
    <property type="match status" value="1"/>
</dbReference>
<feature type="region of interest" description="Disordered" evidence="5">
    <location>
        <begin position="232"/>
        <end position="261"/>
    </location>
</feature>
<keyword evidence="1" id="KW-0479">Metal-binding</keyword>